<reference evidence="3 4" key="1">
    <citation type="submission" date="2018-07" db="EMBL/GenBank/DDBJ databases">
        <title>Dyella monticola sp. nov. and Dyella psychrodurans sp. nov. isolated from monsoon evergreen broad-leaved forest soil of Dinghu Mountain, China.</title>
        <authorList>
            <person name="Gao Z."/>
            <person name="Qiu L."/>
        </authorList>
    </citation>
    <scope>NUCLEOTIDE SEQUENCE [LARGE SCALE GENOMIC DNA]</scope>
    <source>
        <strain evidence="3 4">4G-K06</strain>
    </source>
</reference>
<gene>
    <name evidence="3" type="ORF">DWU98_04695</name>
</gene>
<evidence type="ECO:0000313" key="3">
    <source>
        <dbReference type="EMBL" id="RDS83633.1"/>
    </source>
</evidence>
<accession>A0A370X5C9</accession>
<dbReference type="AlphaFoldDB" id="A0A370X5C9"/>
<feature type="domain" description="Aminoglycoside phosphotransferase" evidence="2">
    <location>
        <begin position="55"/>
        <end position="288"/>
    </location>
</feature>
<dbReference type="SUPFAM" id="SSF56112">
    <property type="entry name" value="Protein kinase-like (PK-like)"/>
    <property type="match status" value="1"/>
</dbReference>
<comment type="caution">
    <text evidence="3">The sequence shown here is derived from an EMBL/GenBank/DDBJ whole genome shotgun (WGS) entry which is preliminary data.</text>
</comment>
<keyword evidence="4" id="KW-1185">Reference proteome</keyword>
<dbReference type="InterPro" id="IPR002575">
    <property type="entry name" value="Aminoglycoside_PTrfase"/>
</dbReference>
<evidence type="ECO:0000259" key="2">
    <source>
        <dbReference type="Pfam" id="PF01636"/>
    </source>
</evidence>
<dbReference type="Proteomes" id="UP000254258">
    <property type="component" value="Unassembled WGS sequence"/>
</dbReference>
<dbReference type="EMBL" id="QRBE01000002">
    <property type="protein sequence ID" value="RDS83633.1"/>
    <property type="molecule type" value="Genomic_DNA"/>
</dbReference>
<dbReference type="InterPro" id="IPR011009">
    <property type="entry name" value="Kinase-like_dom_sf"/>
</dbReference>
<protein>
    <submittedName>
        <fullName evidence="3">Aminoglycoside phosphotransferase family protein</fullName>
    </submittedName>
</protein>
<dbReference type="PANTHER" id="PTHR21310:SF40">
    <property type="entry name" value="AMINOGLYCOSIDE PHOSPHOTRANSFERASE DOMAIN-CONTAINING PROTEIN-RELATED"/>
    <property type="match status" value="1"/>
</dbReference>
<dbReference type="PANTHER" id="PTHR21310">
    <property type="entry name" value="AMINOGLYCOSIDE PHOSPHOTRANSFERASE-RELATED-RELATED"/>
    <property type="match status" value="1"/>
</dbReference>
<evidence type="ECO:0000256" key="1">
    <source>
        <dbReference type="SAM" id="MobiDB-lite"/>
    </source>
</evidence>
<proteinExistence type="predicted"/>
<keyword evidence="3" id="KW-0808">Transferase</keyword>
<feature type="region of interest" description="Disordered" evidence="1">
    <location>
        <begin position="376"/>
        <end position="404"/>
    </location>
</feature>
<dbReference type="Pfam" id="PF01636">
    <property type="entry name" value="APH"/>
    <property type="match status" value="1"/>
</dbReference>
<sequence>MAVPGTRSVPGAAFCRYRWNACLILTRHNTLLFLLNHRLISAQDLVEHALIVRSHTQRNRGFSVTWHNGQGYYVKQHQPDAGPWESHSSVVNEARILQALQRGGSSPTPIPALRLFDAQRQALVMDWQPDAVPCADLAIVDGQIDPTVAAMLGTALAGLHAYLASAGHTDSHGQAFSNDPPWVLQFHRLHPLAGEDQSWAQARLVALIGQQEDILPALAALAANWPIGQLIHGDMKWQNCLMRAATDGATNCVFIDWEMAALGDPLWDLAGLAQSWLKTWLDGVPVDAVDSQQDLASRGAASFAPFQQALSALWQAYLAERPGVSRTHFVALCGARLIQTLYEENDGEINLLPAHLMLLQLARNLLLQPEEGATYLLEPHGRPSRSHPPLVDAPRRSVRKPALR</sequence>
<evidence type="ECO:0000313" key="4">
    <source>
        <dbReference type="Proteomes" id="UP000254258"/>
    </source>
</evidence>
<organism evidence="3 4">
    <name type="scientific">Dyella monticola</name>
    <dbReference type="NCBI Taxonomy" id="1927958"/>
    <lineage>
        <taxon>Bacteria</taxon>
        <taxon>Pseudomonadati</taxon>
        <taxon>Pseudomonadota</taxon>
        <taxon>Gammaproteobacteria</taxon>
        <taxon>Lysobacterales</taxon>
        <taxon>Rhodanobacteraceae</taxon>
        <taxon>Dyella</taxon>
    </lineage>
</organism>
<name>A0A370X5C9_9GAMM</name>
<dbReference type="Gene3D" id="3.90.1200.10">
    <property type="match status" value="1"/>
</dbReference>
<dbReference type="InterPro" id="IPR051678">
    <property type="entry name" value="AGP_Transferase"/>
</dbReference>
<dbReference type="GO" id="GO:0016740">
    <property type="term" value="F:transferase activity"/>
    <property type="evidence" value="ECO:0007669"/>
    <property type="project" value="UniProtKB-KW"/>
</dbReference>